<organism evidence="1">
    <name type="scientific">Streptomyces sp. NBC_00093</name>
    <dbReference type="NCBI Taxonomy" id="2975649"/>
    <lineage>
        <taxon>Bacteria</taxon>
        <taxon>Bacillati</taxon>
        <taxon>Actinomycetota</taxon>
        <taxon>Actinomycetes</taxon>
        <taxon>Kitasatosporales</taxon>
        <taxon>Streptomycetaceae</taxon>
        <taxon>Streptomyces</taxon>
    </lineage>
</organism>
<protein>
    <submittedName>
        <fullName evidence="1">Uncharacterized protein</fullName>
    </submittedName>
</protein>
<gene>
    <name evidence="1" type="ORF">OHA22_17425</name>
</gene>
<accession>A0AAU1ZXQ9</accession>
<evidence type="ECO:0000313" key="1">
    <source>
        <dbReference type="EMBL" id="WTT17186.1"/>
    </source>
</evidence>
<reference evidence="1" key="1">
    <citation type="submission" date="2022-10" db="EMBL/GenBank/DDBJ databases">
        <title>The complete genomes of actinobacterial strains from the NBC collection.</title>
        <authorList>
            <person name="Joergensen T.S."/>
            <person name="Alvarez Arevalo M."/>
            <person name="Sterndorff E.B."/>
            <person name="Faurdal D."/>
            <person name="Vuksanovic O."/>
            <person name="Mourched A.-S."/>
            <person name="Charusanti P."/>
            <person name="Shaw S."/>
            <person name="Blin K."/>
            <person name="Weber T."/>
        </authorList>
    </citation>
    <scope>NUCLEOTIDE SEQUENCE</scope>
    <source>
        <strain evidence="1">NBC_00093</strain>
    </source>
</reference>
<dbReference type="EMBL" id="CP108222">
    <property type="protein sequence ID" value="WTT17186.1"/>
    <property type="molecule type" value="Genomic_DNA"/>
</dbReference>
<sequence length="42" mass="4521">MAAARLHGGVTTSGMEVVMTDGTRHRLPARRLLPLLGARLTH</sequence>
<proteinExistence type="predicted"/>
<name>A0AAU1ZXQ9_9ACTN</name>
<dbReference type="AlphaFoldDB" id="A0AAU1ZXQ9"/>